<evidence type="ECO:0000313" key="2">
    <source>
        <dbReference type="Proteomes" id="UP000789366"/>
    </source>
</evidence>
<accession>A0ACA9Q758</accession>
<evidence type="ECO:0000313" key="1">
    <source>
        <dbReference type="EMBL" id="CAG8737056.1"/>
    </source>
</evidence>
<dbReference type="EMBL" id="CAJVPW010036116">
    <property type="protein sequence ID" value="CAG8737056.1"/>
    <property type="molecule type" value="Genomic_DNA"/>
</dbReference>
<comment type="caution">
    <text evidence="1">The sequence shown here is derived from an EMBL/GenBank/DDBJ whole genome shotgun (WGS) entry which is preliminary data.</text>
</comment>
<dbReference type="Proteomes" id="UP000789366">
    <property type="component" value="Unassembled WGS sequence"/>
</dbReference>
<reference evidence="1" key="1">
    <citation type="submission" date="2021-06" db="EMBL/GenBank/DDBJ databases">
        <authorList>
            <person name="Kallberg Y."/>
            <person name="Tangrot J."/>
            <person name="Rosling A."/>
        </authorList>
    </citation>
    <scope>NUCLEOTIDE SEQUENCE</scope>
    <source>
        <strain evidence="1">28 12/20/2015</strain>
    </source>
</reference>
<organism evidence="1 2">
    <name type="scientific">Cetraspora pellucida</name>
    <dbReference type="NCBI Taxonomy" id="1433469"/>
    <lineage>
        <taxon>Eukaryota</taxon>
        <taxon>Fungi</taxon>
        <taxon>Fungi incertae sedis</taxon>
        <taxon>Mucoromycota</taxon>
        <taxon>Glomeromycotina</taxon>
        <taxon>Glomeromycetes</taxon>
        <taxon>Diversisporales</taxon>
        <taxon>Gigasporaceae</taxon>
        <taxon>Cetraspora</taxon>
    </lineage>
</organism>
<protein>
    <submittedName>
        <fullName evidence="1">12564_t:CDS:1</fullName>
    </submittedName>
</protein>
<feature type="non-terminal residue" evidence="1">
    <location>
        <position position="1"/>
    </location>
</feature>
<keyword evidence="2" id="KW-1185">Reference proteome</keyword>
<sequence length="217" mass="24241">TWSKDQHLRLWPINDKQLKLIGHERGMPWLPSEKLLRPENSTFTYRDPPSGNHLTSSALATSGITSKLRVFPGNYSSTTARLRPSGASTGGSHIKGYMGAAAGIHRAERRTVSPLLWMQNVRMVKSSGEGHTDKGNYTISLKGPWSDSGVAFIRINISFPQQYPDKAAPTFVIHKTGMISIMNRTHMSQILNRIAINHVSEKRPCMETCIRYLLGEQ</sequence>
<name>A0ACA9Q758_9GLOM</name>
<gene>
    <name evidence="1" type="ORF">SPELUC_LOCUS13523</name>
</gene>
<feature type="non-terminal residue" evidence="1">
    <location>
        <position position="217"/>
    </location>
</feature>
<proteinExistence type="predicted"/>